<dbReference type="AlphaFoldDB" id="A0A9Q3CG50"/>
<proteinExistence type="predicted"/>
<evidence type="ECO:0000313" key="2">
    <source>
        <dbReference type="Proteomes" id="UP000765509"/>
    </source>
</evidence>
<organism evidence="1 2">
    <name type="scientific">Austropuccinia psidii MF-1</name>
    <dbReference type="NCBI Taxonomy" id="1389203"/>
    <lineage>
        <taxon>Eukaryota</taxon>
        <taxon>Fungi</taxon>
        <taxon>Dikarya</taxon>
        <taxon>Basidiomycota</taxon>
        <taxon>Pucciniomycotina</taxon>
        <taxon>Pucciniomycetes</taxon>
        <taxon>Pucciniales</taxon>
        <taxon>Sphaerophragmiaceae</taxon>
        <taxon>Austropuccinia</taxon>
    </lineage>
</organism>
<name>A0A9Q3CG50_9BASI</name>
<protein>
    <submittedName>
        <fullName evidence="1">Uncharacterized protein</fullName>
    </submittedName>
</protein>
<dbReference type="OrthoDB" id="2506366at2759"/>
<evidence type="ECO:0000313" key="1">
    <source>
        <dbReference type="EMBL" id="MBW0482042.1"/>
    </source>
</evidence>
<dbReference type="Proteomes" id="UP000765509">
    <property type="component" value="Unassembled WGS sequence"/>
</dbReference>
<dbReference type="EMBL" id="AVOT02006629">
    <property type="protein sequence ID" value="MBW0482042.1"/>
    <property type="molecule type" value="Genomic_DNA"/>
</dbReference>
<sequence length="209" mass="24392">MEESLSSKKALTLQEKLGKEQFRIEELGQEESKEEDFFYLNNDEAFQKKRLELQKAMERAAKRHCKKTKSSPFSLETTGDATIERILRPQKPSPSPTLNKFSTSTPGILPRAERFPKSVHITKPTQKPERVTIPTRKIVKIKEKDYNLNFDGSYFGDFIKRSERIASIEGANEKNLAMKIEFWSEYKDIRYEIEGISGYEMEDWDQLKN</sequence>
<gene>
    <name evidence="1" type="ORF">O181_021757</name>
</gene>
<accession>A0A9Q3CG50</accession>
<keyword evidence="2" id="KW-1185">Reference proteome</keyword>
<reference evidence="1" key="1">
    <citation type="submission" date="2021-03" db="EMBL/GenBank/DDBJ databases">
        <title>Draft genome sequence of rust myrtle Austropuccinia psidii MF-1, a brazilian biotype.</title>
        <authorList>
            <person name="Quecine M.C."/>
            <person name="Pachon D.M.R."/>
            <person name="Bonatelli M.L."/>
            <person name="Correr F.H."/>
            <person name="Franceschini L.M."/>
            <person name="Leite T.F."/>
            <person name="Margarido G.R.A."/>
            <person name="Almeida C.A."/>
            <person name="Ferrarezi J.A."/>
            <person name="Labate C.A."/>
        </authorList>
    </citation>
    <scope>NUCLEOTIDE SEQUENCE</scope>
    <source>
        <strain evidence="1">MF-1</strain>
    </source>
</reference>
<comment type="caution">
    <text evidence="1">The sequence shown here is derived from an EMBL/GenBank/DDBJ whole genome shotgun (WGS) entry which is preliminary data.</text>
</comment>